<proteinExistence type="predicted"/>
<accession>A0A0J9SMF7</accession>
<dbReference type="Pfam" id="PF05795">
    <property type="entry name" value="Plasmodium_Vir"/>
    <property type="match status" value="1"/>
</dbReference>
<sequence>MSYPNLHYYENYVDADNSGEVYRSLNNLPLYKYQGELHKFIDKNKGTDLDPHCKYCETNIGNQYDGGSELRKLCEGICNILQKFNDIKSISIGISDDKWCSYINFLLYNNVLSIPNYKNYVSNFYLALTYICQSPKNQLKCTFNDYSIDKTIFNNKKILNEFTEICDDIKNKIYDEKNLNVQPYCKHIKENFRFYNLAKVNCTKENSCAYYEELSNFKNKIRELSDLNNILDKCNYRRTPCENVSNIDDDVPCLKKKGNPLLLLILDDDPEGIYLDYYGYKLYKSDFITDKSYKRGEEIHKIKDEYIKTLPENTRNLYDAFNLLAIYLSNGGVLYYHNGYNACRYISYKIHEEILKLNSGVCDESVFKLFNKFVETYNQKKRNDICKSYINYIDNDTYQKMKKLYSLYDKFISLKEKKDDLSLCDAIDFLVHSYNDVVKGYKENDSNLFNKINDLKYIIETSEWKSNTKCGNRLLHLLSLKPANSHEKQVDQKQNKESESHEATMQQKGDSQHIETATALKETDALEGVEELNVPAELPRGETLQDEQALKVGSVLQGEDVFEGRTTLRERSKIQEILSLPGKGNENTVRQISLLGNTREGVENEILSGEAEMHHVVDPRRIPQDHQNFLGTMKNAISGFMNEVEPAPILGVSEEEEELTIKSLVVSMDNSQEDLQDMKSCMMEV</sequence>
<dbReference type="EMBL" id="KQ234961">
    <property type="protein sequence ID" value="KMZ83187.1"/>
    <property type="molecule type" value="Genomic_DNA"/>
</dbReference>
<evidence type="ECO:0000313" key="3">
    <source>
        <dbReference type="Proteomes" id="UP000053327"/>
    </source>
</evidence>
<dbReference type="Proteomes" id="UP000053327">
    <property type="component" value="Unassembled WGS sequence"/>
</dbReference>
<dbReference type="InterPro" id="IPR008780">
    <property type="entry name" value="Plasmodium_Vir"/>
</dbReference>
<feature type="region of interest" description="Disordered" evidence="1">
    <location>
        <begin position="485"/>
        <end position="512"/>
    </location>
</feature>
<evidence type="ECO:0000313" key="2">
    <source>
        <dbReference type="EMBL" id="KMZ83187.1"/>
    </source>
</evidence>
<feature type="compositionally biased region" description="Basic and acidic residues" evidence="1">
    <location>
        <begin position="485"/>
        <end position="502"/>
    </location>
</feature>
<dbReference type="OrthoDB" id="10312209at2759"/>
<reference evidence="2 3" key="1">
    <citation type="submission" date="2011-08" db="EMBL/GenBank/DDBJ databases">
        <title>The Genome Sequence of Plasmodium vivax Brazil I.</title>
        <authorList>
            <consortium name="The Broad Institute Genome Sequencing Platform"/>
            <consortium name="The Broad Institute Genome Sequencing Center for Infectious Disease"/>
            <person name="Neafsey D."/>
            <person name="Carlton J."/>
            <person name="Barnwell J."/>
            <person name="Collins W."/>
            <person name="Escalante A."/>
            <person name="Mullikin J."/>
            <person name="Saul A."/>
            <person name="Guigo R."/>
            <person name="Camara F."/>
            <person name="Young S.K."/>
            <person name="Zeng Q."/>
            <person name="Gargeya S."/>
            <person name="Fitzgerald M."/>
            <person name="Haas B."/>
            <person name="Abouelleil A."/>
            <person name="Alvarado L."/>
            <person name="Arachchi H.M."/>
            <person name="Berlin A."/>
            <person name="Brown A."/>
            <person name="Chapman S.B."/>
            <person name="Chen Z."/>
            <person name="Dunbar C."/>
            <person name="Freedman E."/>
            <person name="Gearin G."/>
            <person name="Gellesch M."/>
            <person name="Goldberg J."/>
            <person name="Griggs A."/>
            <person name="Gujja S."/>
            <person name="Heiman D."/>
            <person name="Howarth C."/>
            <person name="Larson L."/>
            <person name="Lui A."/>
            <person name="MacDonald P.J.P."/>
            <person name="Montmayeur A."/>
            <person name="Murphy C."/>
            <person name="Neiman D."/>
            <person name="Pearson M."/>
            <person name="Priest M."/>
            <person name="Roberts A."/>
            <person name="Saif S."/>
            <person name="Shea T."/>
            <person name="Shenoy N."/>
            <person name="Sisk P."/>
            <person name="Stolte C."/>
            <person name="Sykes S."/>
            <person name="Wortman J."/>
            <person name="Nusbaum C."/>
            <person name="Birren B."/>
        </authorList>
    </citation>
    <scope>NUCLEOTIDE SEQUENCE [LARGE SCALE GENOMIC DNA]</scope>
    <source>
        <strain evidence="2 3">Brazil I</strain>
    </source>
</reference>
<gene>
    <name evidence="2" type="ORF">PVBG_06023</name>
</gene>
<evidence type="ECO:0000256" key="1">
    <source>
        <dbReference type="SAM" id="MobiDB-lite"/>
    </source>
</evidence>
<name>A0A0J9SMF7_PLAV1</name>
<organism evidence="2 3">
    <name type="scientific">Plasmodium vivax (strain Brazil I)</name>
    <dbReference type="NCBI Taxonomy" id="1033975"/>
    <lineage>
        <taxon>Eukaryota</taxon>
        <taxon>Sar</taxon>
        <taxon>Alveolata</taxon>
        <taxon>Apicomplexa</taxon>
        <taxon>Aconoidasida</taxon>
        <taxon>Haemosporida</taxon>
        <taxon>Plasmodiidae</taxon>
        <taxon>Plasmodium</taxon>
        <taxon>Plasmodium (Plasmodium)</taxon>
    </lineage>
</organism>
<protein>
    <submittedName>
        <fullName evidence="2">Uncharacterized protein</fullName>
    </submittedName>
</protein>
<dbReference type="AlphaFoldDB" id="A0A0J9SMF7"/>